<reference evidence="1 2" key="1">
    <citation type="submission" date="2020-08" db="EMBL/GenBank/DDBJ databases">
        <title>Sequencing the genomes of 1000 actinobacteria strains.</title>
        <authorList>
            <person name="Klenk H.-P."/>
        </authorList>
    </citation>
    <scope>NUCLEOTIDE SEQUENCE [LARGE SCALE GENOMIC DNA]</scope>
    <source>
        <strain evidence="1 2">DSM 23889</strain>
    </source>
</reference>
<gene>
    <name evidence="1" type="ORF">BJ959_000985</name>
</gene>
<name>A0A840XNJ6_9MICO</name>
<organism evidence="1 2">
    <name type="scientific">Microcella frigidaquae</name>
    <dbReference type="NCBI Taxonomy" id="424758"/>
    <lineage>
        <taxon>Bacteria</taxon>
        <taxon>Bacillati</taxon>
        <taxon>Actinomycetota</taxon>
        <taxon>Actinomycetes</taxon>
        <taxon>Micrococcales</taxon>
        <taxon>Microbacteriaceae</taxon>
        <taxon>Microcella</taxon>
    </lineage>
</organism>
<sequence length="170" mass="18135">MFVVVPAGGRQHVSWIEHSVSVVGHSVLGAPHSGNVVGWQLVTSNGRSICRSVAFQADFDGALRALDDLRVSIAELDVSATIRPSDHLYGWWARLDGRPAIVGARWYSSIRDNRAAIEVALRSLVSARLETGKAALGETGHHNEQSRSQSVPVHVDAAVDSSLPPTLGAS</sequence>
<comment type="caution">
    <text evidence="1">The sequence shown here is derived from an EMBL/GenBank/DDBJ whole genome shotgun (WGS) entry which is preliminary data.</text>
</comment>
<dbReference type="OrthoDB" id="5116381at2"/>
<dbReference type="RefSeq" id="WP_153982640.1">
    <property type="nucleotide sequence ID" value="NZ_BAAANZ010000012.1"/>
</dbReference>
<accession>A0A840XNJ6</accession>
<protein>
    <recommendedName>
        <fullName evidence="3">DUF1508 domain-containing protein</fullName>
    </recommendedName>
</protein>
<evidence type="ECO:0008006" key="3">
    <source>
        <dbReference type="Google" id="ProtNLM"/>
    </source>
</evidence>
<dbReference type="AlphaFoldDB" id="A0A840XNJ6"/>
<dbReference type="EMBL" id="JACHBS010000001">
    <property type="protein sequence ID" value="MBB5617489.1"/>
    <property type="molecule type" value="Genomic_DNA"/>
</dbReference>
<proteinExistence type="predicted"/>
<evidence type="ECO:0000313" key="1">
    <source>
        <dbReference type="EMBL" id="MBB5617489.1"/>
    </source>
</evidence>
<dbReference type="Proteomes" id="UP000552883">
    <property type="component" value="Unassembled WGS sequence"/>
</dbReference>
<keyword evidence="2" id="KW-1185">Reference proteome</keyword>
<evidence type="ECO:0000313" key="2">
    <source>
        <dbReference type="Proteomes" id="UP000552883"/>
    </source>
</evidence>